<protein>
    <submittedName>
        <fullName evidence="2">DUF3035 domain-containing protein</fullName>
    </submittedName>
</protein>
<keyword evidence="3" id="KW-1185">Reference proteome</keyword>
<reference evidence="3" key="1">
    <citation type="submission" date="2020-01" db="EMBL/GenBank/DDBJ databases">
        <title>Sphingomonas sp. strain CSW-10.</title>
        <authorList>
            <person name="Chen W.-M."/>
        </authorList>
    </citation>
    <scope>NUCLEOTIDE SEQUENCE [LARGE SCALE GENOMIC DNA]</scope>
    <source>
        <strain evidence="3">CCP-1</strain>
    </source>
</reference>
<feature type="signal peptide" evidence="1">
    <location>
        <begin position="1"/>
        <end position="22"/>
    </location>
</feature>
<proteinExistence type="predicted"/>
<organism evidence="2 3">
    <name type="scientific">Paragemmobacter ruber</name>
    <dbReference type="NCBI Taxonomy" id="1985673"/>
    <lineage>
        <taxon>Bacteria</taxon>
        <taxon>Pseudomonadati</taxon>
        <taxon>Pseudomonadota</taxon>
        <taxon>Alphaproteobacteria</taxon>
        <taxon>Rhodobacterales</taxon>
        <taxon>Paracoccaceae</taxon>
        <taxon>Paragemmobacter</taxon>
    </lineage>
</organism>
<name>A0ABW9Y3P7_9RHOB</name>
<evidence type="ECO:0000256" key="1">
    <source>
        <dbReference type="SAM" id="SignalP"/>
    </source>
</evidence>
<dbReference type="Proteomes" id="UP001517376">
    <property type="component" value="Unassembled WGS sequence"/>
</dbReference>
<gene>
    <name evidence="2" type="ORF">GU920_06355</name>
</gene>
<dbReference type="RefSeq" id="WP_161766087.1">
    <property type="nucleotide sequence ID" value="NZ_JAAATW010000001.1"/>
</dbReference>
<sequence length="179" mass="19546">MQAKRRFPAIAMAMVLTLAACGDRDAVPSLMNVRSTTAGPDEFGIIPPKPLELPQDLAALPEPTPGGLNRTDRDPQAEAVAALGGNLGPREGVNSAHSGLYAYAARYGVTQDIRQTLAAEDLEYRRQNNGRLLERLFNVNVYYRAYEDQSLDQQAELWRWRRAGAATPSAPPPQAGEDE</sequence>
<feature type="chain" id="PRO_5046953846" evidence="1">
    <location>
        <begin position="23"/>
        <end position="179"/>
    </location>
</feature>
<accession>A0ABW9Y3P7</accession>
<dbReference type="PROSITE" id="PS51257">
    <property type="entry name" value="PROKAR_LIPOPROTEIN"/>
    <property type="match status" value="1"/>
</dbReference>
<keyword evidence="1" id="KW-0732">Signal</keyword>
<evidence type="ECO:0000313" key="3">
    <source>
        <dbReference type="Proteomes" id="UP001517376"/>
    </source>
</evidence>
<dbReference type="InterPro" id="IPR021395">
    <property type="entry name" value="DUF3035"/>
</dbReference>
<dbReference type="Pfam" id="PF11233">
    <property type="entry name" value="DUF3035"/>
    <property type="match status" value="1"/>
</dbReference>
<comment type="caution">
    <text evidence="2">The sequence shown here is derived from an EMBL/GenBank/DDBJ whole genome shotgun (WGS) entry which is preliminary data.</text>
</comment>
<dbReference type="EMBL" id="JAAATW010000001">
    <property type="protein sequence ID" value="NBE07150.1"/>
    <property type="molecule type" value="Genomic_DNA"/>
</dbReference>
<evidence type="ECO:0000313" key="2">
    <source>
        <dbReference type="EMBL" id="NBE07150.1"/>
    </source>
</evidence>